<keyword evidence="6" id="KW-1185">Reference proteome</keyword>
<proteinExistence type="predicted"/>
<evidence type="ECO:0000259" key="4">
    <source>
        <dbReference type="PROSITE" id="PS50041"/>
    </source>
</evidence>
<dbReference type="PROSITE" id="PS50041">
    <property type="entry name" value="C_TYPE_LECTIN_2"/>
    <property type="match status" value="1"/>
</dbReference>
<dbReference type="GO" id="GO:0030246">
    <property type="term" value="F:carbohydrate binding"/>
    <property type="evidence" value="ECO:0007669"/>
    <property type="project" value="UniProtKB-KW"/>
</dbReference>
<dbReference type="Gene3D" id="3.10.100.10">
    <property type="entry name" value="Mannose-Binding Protein A, subunit A"/>
    <property type="match status" value="1"/>
</dbReference>
<dbReference type="Pfam" id="PF00059">
    <property type="entry name" value="Lectin_C"/>
    <property type="match status" value="1"/>
</dbReference>
<protein>
    <recommendedName>
        <fullName evidence="4">C-type lectin domain-containing protein</fullName>
    </recommendedName>
</protein>
<dbReference type="CDD" id="cd03590">
    <property type="entry name" value="CLECT_DC-SIGN_like"/>
    <property type="match status" value="1"/>
</dbReference>
<keyword evidence="1" id="KW-0430">Lectin</keyword>
<keyword evidence="2" id="KW-1015">Disulfide bond</keyword>
<dbReference type="Proteomes" id="UP001591681">
    <property type="component" value="Unassembled WGS sequence"/>
</dbReference>
<feature type="domain" description="C-type lectin" evidence="4">
    <location>
        <begin position="295"/>
        <end position="427"/>
    </location>
</feature>
<dbReference type="PANTHER" id="PTHR22803">
    <property type="entry name" value="MANNOSE, PHOSPHOLIPASE, LECTIN RECEPTOR RELATED"/>
    <property type="match status" value="1"/>
</dbReference>
<dbReference type="SMART" id="SM00034">
    <property type="entry name" value="CLECT"/>
    <property type="match status" value="1"/>
</dbReference>
<comment type="caution">
    <text evidence="5">The sequence shown here is derived from an EMBL/GenBank/DDBJ whole genome shotgun (WGS) entry which is preliminary data.</text>
</comment>
<evidence type="ECO:0000256" key="2">
    <source>
        <dbReference type="ARBA" id="ARBA00023157"/>
    </source>
</evidence>
<name>A0ABD1IVN4_9TELE</name>
<dbReference type="InterPro" id="IPR050111">
    <property type="entry name" value="C-type_lectin/snaclec_domain"/>
</dbReference>
<dbReference type="InterPro" id="IPR016186">
    <property type="entry name" value="C-type_lectin-like/link_sf"/>
</dbReference>
<organism evidence="5 6">
    <name type="scientific">Coilia grayii</name>
    <name type="common">Gray's grenadier anchovy</name>
    <dbReference type="NCBI Taxonomy" id="363190"/>
    <lineage>
        <taxon>Eukaryota</taxon>
        <taxon>Metazoa</taxon>
        <taxon>Chordata</taxon>
        <taxon>Craniata</taxon>
        <taxon>Vertebrata</taxon>
        <taxon>Euteleostomi</taxon>
        <taxon>Actinopterygii</taxon>
        <taxon>Neopterygii</taxon>
        <taxon>Teleostei</taxon>
        <taxon>Clupei</taxon>
        <taxon>Clupeiformes</taxon>
        <taxon>Clupeoidei</taxon>
        <taxon>Engraulidae</taxon>
        <taxon>Coilinae</taxon>
        <taxon>Coilia</taxon>
    </lineage>
</organism>
<reference evidence="5 6" key="1">
    <citation type="submission" date="2024-09" db="EMBL/GenBank/DDBJ databases">
        <title>A chromosome-level genome assembly of Gray's grenadier anchovy, Coilia grayii.</title>
        <authorList>
            <person name="Fu Z."/>
        </authorList>
    </citation>
    <scope>NUCLEOTIDE SEQUENCE [LARGE SCALE GENOMIC DNA]</scope>
    <source>
        <strain evidence="5">G4</strain>
        <tissue evidence="5">Muscle</tissue>
    </source>
</reference>
<dbReference type="InterPro" id="IPR016187">
    <property type="entry name" value="CTDL_fold"/>
</dbReference>
<evidence type="ECO:0000256" key="1">
    <source>
        <dbReference type="ARBA" id="ARBA00022734"/>
    </source>
</evidence>
<evidence type="ECO:0000313" key="6">
    <source>
        <dbReference type="Proteomes" id="UP001591681"/>
    </source>
</evidence>
<dbReference type="InterPro" id="IPR018378">
    <property type="entry name" value="C-type_lectin_CS"/>
</dbReference>
<dbReference type="AlphaFoldDB" id="A0ABD1IVN4"/>
<sequence length="430" mass="49140">MVLQQLVSWVQNSQSVNIHSMSPSKTEQADGRTVRCSLNPEAARTTSHCRNLTAQLLSISEAHAQLQTSVMNLTELNLQLVYQSEELASNNTHLTSINRILSLEAALHQEIISNLTENNQQLREENGRLTVLSEVFADERDNMSVAIGVLERQNDNLTKLYLREKEKEQAIVSSNTNLRRELRESADNNTLLWAQSQQLLDQNVLLQSENLKLNETVGQIRAQQKKCQREWNLADAQEHQIRFQNQNLTKEIALLSNSVQHLHEQFSSLDHYCPVVNQTTQERRCRSCDDGWRLFRSKCYFLSSDSGGWAHARSQCQSQGAELLIIDSQEEQSFVFAMSMMSGPKGRAWVGMTDMKTEGEWRWVDGRLVRDSVQYWLKRADGSSEPDDWQVSNKEGGEDCGHLDTAETEFSCWMDGPCNAPYRWICEKAL</sequence>
<evidence type="ECO:0000313" key="5">
    <source>
        <dbReference type="EMBL" id="KAL2078310.1"/>
    </source>
</evidence>
<dbReference type="PROSITE" id="PS00615">
    <property type="entry name" value="C_TYPE_LECTIN_1"/>
    <property type="match status" value="1"/>
</dbReference>
<keyword evidence="3" id="KW-0175">Coiled coil</keyword>
<accession>A0ABD1IVN4</accession>
<dbReference type="InterPro" id="IPR033989">
    <property type="entry name" value="CD209-like_CTLD"/>
</dbReference>
<dbReference type="SUPFAM" id="SSF56436">
    <property type="entry name" value="C-type lectin-like"/>
    <property type="match status" value="1"/>
</dbReference>
<evidence type="ECO:0000256" key="3">
    <source>
        <dbReference type="SAM" id="Coils"/>
    </source>
</evidence>
<dbReference type="InterPro" id="IPR001304">
    <property type="entry name" value="C-type_lectin-like"/>
</dbReference>
<feature type="coiled-coil region" evidence="3">
    <location>
        <begin position="105"/>
        <end position="132"/>
    </location>
</feature>
<dbReference type="EMBL" id="JBHFQA010000023">
    <property type="protein sequence ID" value="KAL2078310.1"/>
    <property type="molecule type" value="Genomic_DNA"/>
</dbReference>
<gene>
    <name evidence="5" type="ORF">ACEWY4_025995</name>
</gene>